<dbReference type="InterPro" id="IPR006683">
    <property type="entry name" value="Thioestr_dom"/>
</dbReference>
<dbReference type="InterPro" id="IPR029069">
    <property type="entry name" value="HotDog_dom_sf"/>
</dbReference>
<dbReference type="PANTHER" id="PTHR21660:SF1">
    <property type="entry name" value="ACYL-COENZYME A THIOESTERASE 13"/>
    <property type="match status" value="1"/>
</dbReference>
<evidence type="ECO:0000256" key="2">
    <source>
        <dbReference type="ARBA" id="ARBA00022801"/>
    </source>
</evidence>
<dbReference type="Proteomes" id="UP000572680">
    <property type="component" value="Unassembled WGS sequence"/>
</dbReference>
<dbReference type="EMBL" id="JACJIA010000007">
    <property type="protein sequence ID" value="MBA8953713.1"/>
    <property type="molecule type" value="Genomic_DNA"/>
</dbReference>
<dbReference type="InterPro" id="IPR003736">
    <property type="entry name" value="PAAI_dom"/>
</dbReference>
<dbReference type="RefSeq" id="WP_312898106.1">
    <property type="nucleotide sequence ID" value="NZ_BAAALP010000056.1"/>
</dbReference>
<evidence type="ECO:0000313" key="5">
    <source>
        <dbReference type="Proteomes" id="UP000572680"/>
    </source>
</evidence>
<dbReference type="AlphaFoldDB" id="A0A7W3QP36"/>
<dbReference type="Gene3D" id="3.10.129.10">
    <property type="entry name" value="Hotdog Thioesterase"/>
    <property type="match status" value="1"/>
</dbReference>
<gene>
    <name evidence="4" type="ORF">HNR61_005366</name>
</gene>
<dbReference type="CDD" id="cd03443">
    <property type="entry name" value="PaaI_thioesterase"/>
    <property type="match status" value="1"/>
</dbReference>
<dbReference type="GO" id="GO:0047617">
    <property type="term" value="F:fatty acyl-CoA hydrolase activity"/>
    <property type="evidence" value="ECO:0007669"/>
    <property type="project" value="InterPro"/>
</dbReference>
<dbReference type="PANTHER" id="PTHR21660">
    <property type="entry name" value="THIOESTERASE SUPERFAMILY MEMBER-RELATED"/>
    <property type="match status" value="1"/>
</dbReference>
<dbReference type="SUPFAM" id="SSF54637">
    <property type="entry name" value="Thioesterase/thiol ester dehydrase-isomerase"/>
    <property type="match status" value="1"/>
</dbReference>
<dbReference type="Pfam" id="PF03061">
    <property type="entry name" value="4HBT"/>
    <property type="match status" value="1"/>
</dbReference>
<accession>A0A7W3QP36</accession>
<evidence type="ECO:0000313" key="4">
    <source>
        <dbReference type="EMBL" id="MBA8953713.1"/>
    </source>
</evidence>
<evidence type="ECO:0000259" key="3">
    <source>
        <dbReference type="Pfam" id="PF03061"/>
    </source>
</evidence>
<proteinExistence type="inferred from homology"/>
<evidence type="ECO:0000256" key="1">
    <source>
        <dbReference type="ARBA" id="ARBA00008324"/>
    </source>
</evidence>
<sequence length="151" mass="15647">MAETPTTAGLRQLKDLINMGVEQGIGVGALLGMTAETLEPGRVVFALATDPRFSNPLGTVHGGIVSTLLDSAMGCAVHTSLPEGAGYTTLELKVNFVRAASIEGAKLRCEGTVIHLGRKVATTEGRVTDENGKLIAHGTSTCMVFPPVTGE</sequence>
<comment type="caution">
    <text evidence="4">The sequence shown here is derived from an EMBL/GenBank/DDBJ whole genome shotgun (WGS) entry which is preliminary data.</text>
</comment>
<comment type="similarity">
    <text evidence="1">Belongs to the thioesterase PaaI family.</text>
</comment>
<dbReference type="InterPro" id="IPR039298">
    <property type="entry name" value="ACOT13"/>
</dbReference>
<feature type="domain" description="Thioesterase" evidence="3">
    <location>
        <begin position="58"/>
        <end position="135"/>
    </location>
</feature>
<dbReference type="NCBIfam" id="TIGR00369">
    <property type="entry name" value="unchar_dom_1"/>
    <property type="match status" value="1"/>
</dbReference>
<protein>
    <submittedName>
        <fullName evidence="4">Uncharacterized protein (TIGR00369 family)</fullName>
    </submittedName>
</protein>
<keyword evidence="2" id="KW-0378">Hydrolase</keyword>
<keyword evidence="5" id="KW-1185">Reference proteome</keyword>
<organism evidence="4 5">
    <name type="scientific">Actinomadura namibiensis</name>
    <dbReference type="NCBI Taxonomy" id="182080"/>
    <lineage>
        <taxon>Bacteria</taxon>
        <taxon>Bacillati</taxon>
        <taxon>Actinomycetota</taxon>
        <taxon>Actinomycetes</taxon>
        <taxon>Streptosporangiales</taxon>
        <taxon>Thermomonosporaceae</taxon>
        <taxon>Actinomadura</taxon>
    </lineage>
</organism>
<reference evidence="4 5" key="1">
    <citation type="submission" date="2020-08" db="EMBL/GenBank/DDBJ databases">
        <title>Genomic Encyclopedia of Type Strains, Phase IV (KMG-IV): sequencing the most valuable type-strain genomes for metagenomic binning, comparative biology and taxonomic classification.</title>
        <authorList>
            <person name="Goeker M."/>
        </authorList>
    </citation>
    <scope>NUCLEOTIDE SEQUENCE [LARGE SCALE GENOMIC DNA]</scope>
    <source>
        <strain evidence="4 5">DSM 44197</strain>
    </source>
</reference>
<name>A0A7W3QP36_ACTNM</name>